<comment type="caution">
    <text evidence="1">The sequence shown here is derived from an EMBL/GenBank/DDBJ whole genome shotgun (WGS) entry which is preliminary data.</text>
</comment>
<keyword evidence="2" id="KW-1185">Reference proteome</keyword>
<proteinExistence type="predicted"/>
<gene>
    <name evidence="1" type="ORF">TNCT_293731</name>
</gene>
<reference evidence="1" key="1">
    <citation type="submission" date="2020-07" db="EMBL/GenBank/DDBJ databases">
        <title>Multicomponent nature underlies the extraordinary mechanical properties of spider dragline silk.</title>
        <authorList>
            <person name="Kono N."/>
            <person name="Nakamura H."/>
            <person name="Mori M."/>
            <person name="Yoshida Y."/>
            <person name="Ohtoshi R."/>
            <person name="Malay A.D."/>
            <person name="Moran D.A.P."/>
            <person name="Tomita M."/>
            <person name="Numata K."/>
            <person name="Arakawa K."/>
        </authorList>
    </citation>
    <scope>NUCLEOTIDE SEQUENCE</scope>
</reference>
<name>A0A8X6K6W3_TRICU</name>
<dbReference type="AlphaFoldDB" id="A0A8X6K6W3"/>
<evidence type="ECO:0000313" key="2">
    <source>
        <dbReference type="Proteomes" id="UP000887116"/>
    </source>
</evidence>
<sequence length="184" mass="20684">MLTDCKIHRPAQSFFLQPRFSCLRLSRFRCLLSAPSSPVSSRLHCCRVSPSIYTIPAARSLIQGLTCCQVLPCMLDPLPGAPPSVCGKEDIHVNETHHESIQPHFGHAYFEGHFNEEKNERHSFQSNYAHSLPESREENMKLFDDQLVSTQLANVQLSVPSSQVLSNASFCFSNQVGEILFTYS</sequence>
<dbReference type="EMBL" id="BMAO01000091">
    <property type="protein sequence ID" value="GFQ64369.1"/>
    <property type="molecule type" value="Genomic_DNA"/>
</dbReference>
<organism evidence="1 2">
    <name type="scientific">Trichonephila clavata</name>
    <name type="common">Joro spider</name>
    <name type="synonym">Nephila clavata</name>
    <dbReference type="NCBI Taxonomy" id="2740835"/>
    <lineage>
        <taxon>Eukaryota</taxon>
        <taxon>Metazoa</taxon>
        <taxon>Ecdysozoa</taxon>
        <taxon>Arthropoda</taxon>
        <taxon>Chelicerata</taxon>
        <taxon>Arachnida</taxon>
        <taxon>Araneae</taxon>
        <taxon>Araneomorphae</taxon>
        <taxon>Entelegynae</taxon>
        <taxon>Araneoidea</taxon>
        <taxon>Nephilidae</taxon>
        <taxon>Trichonephila</taxon>
    </lineage>
</organism>
<dbReference type="Proteomes" id="UP000887116">
    <property type="component" value="Unassembled WGS sequence"/>
</dbReference>
<evidence type="ECO:0000313" key="1">
    <source>
        <dbReference type="EMBL" id="GFQ64369.1"/>
    </source>
</evidence>
<accession>A0A8X6K6W3</accession>
<protein>
    <submittedName>
        <fullName evidence="1">Uncharacterized protein</fullName>
    </submittedName>
</protein>